<comment type="similarity">
    <text evidence="1">Belongs to the ZC2HC1 family.</text>
</comment>
<dbReference type="EMBL" id="REGN01000846">
    <property type="protein sequence ID" value="RNA38617.1"/>
    <property type="molecule type" value="Genomic_DNA"/>
</dbReference>
<feature type="region of interest" description="Disordered" evidence="7">
    <location>
        <begin position="286"/>
        <end position="313"/>
    </location>
</feature>
<evidence type="ECO:0000256" key="6">
    <source>
        <dbReference type="PROSITE-ProRule" id="PRU01371"/>
    </source>
</evidence>
<dbReference type="OrthoDB" id="10255185at2759"/>
<evidence type="ECO:0000256" key="5">
    <source>
        <dbReference type="ARBA" id="ARBA00022833"/>
    </source>
</evidence>
<organism evidence="9 10">
    <name type="scientific">Brachionus plicatilis</name>
    <name type="common">Marine rotifer</name>
    <name type="synonym">Brachionus muelleri</name>
    <dbReference type="NCBI Taxonomy" id="10195"/>
    <lineage>
        <taxon>Eukaryota</taxon>
        <taxon>Metazoa</taxon>
        <taxon>Spiralia</taxon>
        <taxon>Gnathifera</taxon>
        <taxon>Rotifera</taxon>
        <taxon>Eurotatoria</taxon>
        <taxon>Monogononta</taxon>
        <taxon>Pseudotrocha</taxon>
        <taxon>Ploima</taxon>
        <taxon>Brachionidae</taxon>
        <taxon>Brachionus</taxon>
    </lineage>
</organism>
<evidence type="ECO:0000256" key="2">
    <source>
        <dbReference type="ARBA" id="ARBA00022723"/>
    </source>
</evidence>
<comment type="caution">
    <text evidence="9">The sequence shown here is derived from an EMBL/GenBank/DDBJ whole genome shotgun (WGS) entry which is preliminary data.</text>
</comment>
<keyword evidence="2" id="KW-0479">Metal-binding</keyword>
<proteinExistence type="inferred from homology"/>
<keyword evidence="4 6" id="KW-0863">Zinc-finger</keyword>
<sequence length="353" mass="39467">MADDEDNPFMRIRTFPCEQCGRKFKQESLAKHRKVCKNITKPRKMFDSGRQRAQNSDVNYRKTKETLRVQIEGEKPVEAVRNTSNWREKHNEFIRSIRAARGVTEALRTGAPLPKNEPSAVPSDYVNCQFCGRNFNRNAAERHIPFCENQSKRQKANTSANQKQVVRNKPVPAPQRKQSSEAYGYANGGQSEYARPRNYGSGNQGAIAGGSGYSTSNGTGSGGTRKPIRYEARNYDSDYADSGGAYAKKNRATVAANGTRTIQKSNDQMLRTGRNLTNSELNALARNRSGNSQRESPKNSRDPSVNRRAAVAPQRATHARYQENYGAKFCHECGSEFPVEWARFCSFCGSGRA</sequence>
<evidence type="ECO:0000313" key="10">
    <source>
        <dbReference type="Proteomes" id="UP000276133"/>
    </source>
</evidence>
<evidence type="ECO:0000256" key="4">
    <source>
        <dbReference type="ARBA" id="ARBA00022771"/>
    </source>
</evidence>
<reference evidence="9 10" key="1">
    <citation type="journal article" date="2018" name="Sci. Rep.">
        <title>Genomic signatures of local adaptation to the degree of environmental predictability in rotifers.</title>
        <authorList>
            <person name="Franch-Gras L."/>
            <person name="Hahn C."/>
            <person name="Garcia-Roger E.M."/>
            <person name="Carmona M.J."/>
            <person name="Serra M."/>
            <person name="Gomez A."/>
        </authorList>
    </citation>
    <scope>NUCLEOTIDE SEQUENCE [LARGE SCALE GENOMIC DNA]</scope>
    <source>
        <strain evidence="9">HYR1</strain>
    </source>
</reference>
<dbReference type="AlphaFoldDB" id="A0A3M7SSP2"/>
<dbReference type="Proteomes" id="UP000276133">
    <property type="component" value="Unassembled WGS sequence"/>
</dbReference>
<keyword evidence="3" id="KW-0677">Repeat</keyword>
<accession>A0A3M7SSP2</accession>
<dbReference type="PROSITE" id="PS52027">
    <property type="entry name" value="ZF_C2HC_C3H"/>
    <property type="match status" value="2"/>
</dbReference>
<keyword evidence="5" id="KW-0862">Zinc</keyword>
<name>A0A3M7SSP2_BRAPC</name>
<keyword evidence="10" id="KW-1185">Reference proteome</keyword>
<dbReference type="Pfam" id="PF13913">
    <property type="entry name" value="zf-C2HC_2"/>
    <property type="match status" value="2"/>
</dbReference>
<evidence type="ECO:0000259" key="8">
    <source>
        <dbReference type="PROSITE" id="PS52027"/>
    </source>
</evidence>
<feature type="region of interest" description="Disordered" evidence="7">
    <location>
        <begin position="147"/>
        <end position="227"/>
    </location>
</feature>
<dbReference type="InterPro" id="IPR026319">
    <property type="entry name" value="ZC2HC1A/B-like"/>
</dbReference>
<evidence type="ECO:0000313" key="9">
    <source>
        <dbReference type="EMBL" id="RNA38617.1"/>
    </source>
</evidence>
<dbReference type="GO" id="GO:0008270">
    <property type="term" value="F:zinc ion binding"/>
    <property type="evidence" value="ECO:0007669"/>
    <property type="project" value="UniProtKB-KW"/>
</dbReference>
<feature type="compositionally biased region" description="Basic and acidic residues" evidence="7">
    <location>
        <begin position="295"/>
        <end position="305"/>
    </location>
</feature>
<evidence type="ECO:0000256" key="3">
    <source>
        <dbReference type="ARBA" id="ARBA00022737"/>
    </source>
</evidence>
<protein>
    <submittedName>
        <fullName evidence="9">Zinc finger C2HC domain-containing 1A isoform X1</fullName>
    </submittedName>
</protein>
<dbReference type="InterPro" id="IPR049899">
    <property type="entry name" value="Znf_C2HC_C3H"/>
</dbReference>
<feature type="domain" description="C2HC/C3H-type" evidence="8">
    <location>
        <begin position="13"/>
        <end position="42"/>
    </location>
</feature>
<dbReference type="PANTHER" id="PTHR13555">
    <property type="entry name" value="C2H2 ZINC FINGER CGI-62-RELATED"/>
    <property type="match status" value="1"/>
</dbReference>
<feature type="compositionally biased region" description="Polar residues" evidence="7">
    <location>
        <begin position="156"/>
        <end position="165"/>
    </location>
</feature>
<evidence type="ECO:0000256" key="7">
    <source>
        <dbReference type="SAM" id="MobiDB-lite"/>
    </source>
</evidence>
<dbReference type="PANTHER" id="PTHR13555:SF25">
    <property type="entry name" value="ZINC FINGER C2HC DOMAIN-CONTAINING PROTEIN 1A"/>
    <property type="match status" value="1"/>
</dbReference>
<dbReference type="STRING" id="10195.A0A3M7SSP2"/>
<feature type="domain" description="C2HC/C3H-type" evidence="8">
    <location>
        <begin position="124"/>
        <end position="153"/>
    </location>
</feature>
<dbReference type="Gene3D" id="3.30.160.60">
    <property type="entry name" value="Classic Zinc Finger"/>
    <property type="match status" value="1"/>
</dbReference>
<gene>
    <name evidence="9" type="ORF">BpHYR1_012061</name>
</gene>
<evidence type="ECO:0000256" key="1">
    <source>
        <dbReference type="ARBA" id="ARBA00010843"/>
    </source>
</evidence>